<keyword evidence="4" id="KW-1185">Reference proteome</keyword>
<comment type="caution">
    <text evidence="3">The sequence shown here is derived from an EMBL/GenBank/DDBJ whole genome shotgun (WGS) entry which is preliminary data.</text>
</comment>
<dbReference type="InterPro" id="IPR028051">
    <property type="entry name" value="CheX-like_dom"/>
</dbReference>
<reference evidence="3 4" key="1">
    <citation type="submission" date="2020-02" db="EMBL/GenBank/DDBJ databases">
        <title>Comparative genomics of sulfur disproportionating microorganisms.</title>
        <authorList>
            <person name="Ward L.M."/>
            <person name="Bertran E."/>
            <person name="Johnston D.T."/>
        </authorList>
    </citation>
    <scope>NUCLEOTIDE SEQUENCE [LARGE SCALE GENOMIC DNA]</scope>
    <source>
        <strain evidence="3 4">DSM 3696</strain>
    </source>
</reference>
<evidence type="ECO:0000256" key="1">
    <source>
        <dbReference type="ARBA" id="ARBA00022500"/>
    </source>
</evidence>
<proteinExistence type="predicted"/>
<dbReference type="Pfam" id="PF13690">
    <property type="entry name" value="CheX"/>
    <property type="match status" value="1"/>
</dbReference>
<dbReference type="GO" id="GO:0006935">
    <property type="term" value="P:chemotaxis"/>
    <property type="evidence" value="ECO:0007669"/>
    <property type="project" value="UniProtKB-KW"/>
</dbReference>
<name>A0A7K3NK70_9BACT</name>
<evidence type="ECO:0000313" key="3">
    <source>
        <dbReference type="EMBL" id="NDY56517.1"/>
    </source>
</evidence>
<protein>
    <submittedName>
        <fullName evidence="3">Chemotaxis protein CheX</fullName>
    </submittedName>
</protein>
<accession>A0A7K3NK70</accession>
<dbReference type="InterPro" id="IPR028976">
    <property type="entry name" value="CheC-like_sf"/>
</dbReference>
<dbReference type="Gene3D" id="3.40.1550.10">
    <property type="entry name" value="CheC-like"/>
    <property type="match status" value="1"/>
</dbReference>
<dbReference type="SUPFAM" id="SSF103039">
    <property type="entry name" value="CheC-like"/>
    <property type="match status" value="1"/>
</dbReference>
<evidence type="ECO:0000259" key="2">
    <source>
        <dbReference type="Pfam" id="PF13690"/>
    </source>
</evidence>
<dbReference type="RefSeq" id="WP_163301569.1">
    <property type="nucleotide sequence ID" value="NZ_JAAGRQ010000021.1"/>
</dbReference>
<dbReference type="Proteomes" id="UP000469724">
    <property type="component" value="Unassembled WGS sequence"/>
</dbReference>
<dbReference type="EMBL" id="JAAGRQ010000021">
    <property type="protein sequence ID" value="NDY56517.1"/>
    <property type="molecule type" value="Genomic_DNA"/>
</dbReference>
<feature type="domain" description="Chemotaxis phosphatase CheX-like" evidence="2">
    <location>
        <begin position="50"/>
        <end position="139"/>
    </location>
</feature>
<keyword evidence="1" id="KW-0145">Chemotaxis</keyword>
<gene>
    <name evidence="3" type="ORF">G3N56_07145</name>
</gene>
<dbReference type="AlphaFoldDB" id="A0A7K3NK70"/>
<sequence length="174" mass="18984">MSAPSVDIHRLLQALTVRTVGFLGEELGIEVTTQSQHLDDVQKLDLKHLTAIMSATDNMKLYLAYSFDESLIIKAFEVYCQELDIAEEERETYVEETAGDIINIIVGNALADMSAQGRVIGLSPPIVITEAKSVMRHRGAKFASASLATAFGGLNIHLIGPGELFDDTLDYVEA</sequence>
<organism evidence="3 4">
    <name type="scientific">Desulfolutivibrio sulfodismutans</name>
    <dbReference type="NCBI Taxonomy" id="63561"/>
    <lineage>
        <taxon>Bacteria</taxon>
        <taxon>Pseudomonadati</taxon>
        <taxon>Thermodesulfobacteriota</taxon>
        <taxon>Desulfovibrionia</taxon>
        <taxon>Desulfovibrionales</taxon>
        <taxon>Desulfovibrionaceae</taxon>
        <taxon>Desulfolutivibrio</taxon>
    </lineage>
</organism>
<evidence type="ECO:0000313" key="4">
    <source>
        <dbReference type="Proteomes" id="UP000469724"/>
    </source>
</evidence>